<protein>
    <recommendedName>
        <fullName evidence="1">DUF2293 domain-containing protein</fullName>
    </recommendedName>
</protein>
<keyword evidence="2" id="KW-1185">Reference proteome</keyword>
<accession>A0A6J3MEN2</accession>
<dbReference type="RefSeq" id="XP_033463497.1">
    <property type="nucleotide sequence ID" value="XM_033607341.1"/>
</dbReference>
<gene>
    <name evidence="3" type="ORF">K489DRAFT_407197</name>
</gene>
<name>A0A6J3MEN2_9PEZI</name>
<reference evidence="3" key="3">
    <citation type="submission" date="2025-08" db="UniProtKB">
        <authorList>
            <consortium name="RefSeq"/>
        </authorList>
    </citation>
    <scope>IDENTIFICATION</scope>
    <source>
        <strain evidence="3">CBS 342.82</strain>
    </source>
</reference>
<proteinExistence type="predicted"/>
<evidence type="ECO:0000313" key="3">
    <source>
        <dbReference type="RefSeq" id="XP_033463497.1"/>
    </source>
</evidence>
<dbReference type="Pfam" id="PF10056">
    <property type="entry name" value="DUF2293"/>
    <property type="match status" value="1"/>
</dbReference>
<dbReference type="Proteomes" id="UP000504637">
    <property type="component" value="Unplaced"/>
</dbReference>
<feature type="domain" description="DUF2293" evidence="1">
    <location>
        <begin position="22"/>
        <end position="105"/>
    </location>
</feature>
<dbReference type="InterPro" id="IPR018744">
    <property type="entry name" value="DUF2293"/>
</dbReference>
<organism evidence="3">
    <name type="scientific">Dissoconium aciculare CBS 342.82</name>
    <dbReference type="NCBI Taxonomy" id="1314786"/>
    <lineage>
        <taxon>Eukaryota</taxon>
        <taxon>Fungi</taxon>
        <taxon>Dikarya</taxon>
        <taxon>Ascomycota</taxon>
        <taxon>Pezizomycotina</taxon>
        <taxon>Dothideomycetes</taxon>
        <taxon>Dothideomycetidae</taxon>
        <taxon>Mycosphaerellales</taxon>
        <taxon>Dissoconiaceae</taxon>
        <taxon>Dissoconium</taxon>
    </lineage>
</organism>
<dbReference type="AlphaFoldDB" id="A0A6J3MEN2"/>
<reference evidence="3" key="1">
    <citation type="submission" date="2020-01" db="EMBL/GenBank/DDBJ databases">
        <authorList>
            <consortium name="DOE Joint Genome Institute"/>
            <person name="Haridas S."/>
            <person name="Albert R."/>
            <person name="Binder M."/>
            <person name="Bloem J."/>
            <person name="Labutti K."/>
            <person name="Salamov A."/>
            <person name="Andreopoulos B."/>
            <person name="Baker S.E."/>
            <person name="Barry K."/>
            <person name="Bills G."/>
            <person name="Bluhm B.H."/>
            <person name="Cannon C."/>
            <person name="Castanera R."/>
            <person name="Culley D.E."/>
            <person name="Daum C."/>
            <person name="Ezra D."/>
            <person name="Gonzalez J.B."/>
            <person name="Henrissat B."/>
            <person name="Kuo A."/>
            <person name="Liang C."/>
            <person name="Lipzen A."/>
            <person name="Lutzoni F."/>
            <person name="Magnuson J."/>
            <person name="Mondo S."/>
            <person name="Nolan M."/>
            <person name="Ohm R."/>
            <person name="Pangilinan J."/>
            <person name="Park H.-J."/>
            <person name="Ramirez L."/>
            <person name="Alfaro M."/>
            <person name="Sun H."/>
            <person name="Tritt A."/>
            <person name="Yoshinaga Y."/>
            <person name="Zwiers L.-H."/>
            <person name="Turgeon B.G."/>
            <person name="Goodwin S.B."/>
            <person name="Spatafora J.W."/>
            <person name="Crous P.W."/>
            <person name="Grigoriev I.V."/>
        </authorList>
    </citation>
    <scope>NUCLEOTIDE SEQUENCE</scope>
    <source>
        <strain evidence="3">CBS 342.82</strain>
    </source>
</reference>
<dbReference type="GeneID" id="54365141"/>
<reference evidence="3" key="2">
    <citation type="submission" date="2020-04" db="EMBL/GenBank/DDBJ databases">
        <authorList>
            <consortium name="NCBI Genome Project"/>
        </authorList>
    </citation>
    <scope>NUCLEOTIDE SEQUENCE</scope>
    <source>
        <strain evidence="3">CBS 342.82</strain>
    </source>
</reference>
<evidence type="ECO:0000259" key="1">
    <source>
        <dbReference type="Pfam" id="PF10056"/>
    </source>
</evidence>
<sequence length="167" mass="20034">MSRTDSELDYRQRRRQWNRTPLLDLFPRIPPAALERVLDICINLNFTYNTSESRFWNARRYSSIVVAHVRHFYTDYDKLLSVDREERFAARKKTSAKVWKILRDWCPWDEANEALERCFQVTLLRPEERGQEWDPMDIDDERFFVTTIVEPTNVGIDLDEGDPMDVD</sequence>
<dbReference type="OrthoDB" id="5381833at2759"/>
<evidence type="ECO:0000313" key="2">
    <source>
        <dbReference type="Proteomes" id="UP000504637"/>
    </source>
</evidence>